<name>A0A016WPI5_9BILA</name>
<evidence type="ECO:0000313" key="2">
    <source>
        <dbReference type="EMBL" id="EYC41535.1"/>
    </source>
</evidence>
<dbReference type="EMBL" id="JARK01000165">
    <property type="protein sequence ID" value="EYC41535.1"/>
    <property type="molecule type" value="Genomic_DNA"/>
</dbReference>
<keyword evidence="3" id="KW-1185">Reference proteome</keyword>
<evidence type="ECO:0000313" key="3">
    <source>
        <dbReference type="Proteomes" id="UP000024635"/>
    </source>
</evidence>
<dbReference type="AlphaFoldDB" id="A0A016WPI5"/>
<proteinExistence type="predicted"/>
<gene>
    <name evidence="2" type="primary">Acey_s0565.g10</name>
    <name evidence="2" type="ORF">Y032_0565g10</name>
</gene>
<evidence type="ECO:0000256" key="1">
    <source>
        <dbReference type="SAM" id="MobiDB-lite"/>
    </source>
</evidence>
<protein>
    <submittedName>
        <fullName evidence="2">Uncharacterized protein</fullName>
    </submittedName>
</protein>
<dbReference type="Proteomes" id="UP000024635">
    <property type="component" value="Unassembled WGS sequence"/>
</dbReference>
<comment type="caution">
    <text evidence="2">The sequence shown here is derived from an EMBL/GenBank/DDBJ whole genome shotgun (WGS) entry which is preliminary data.</text>
</comment>
<sequence>MIEVAIYRAHSRHANSSNVHQQAQKRQKPAPEGIEMAETWSREADRSKLSWPATAAALANESWCVHSTRSTASHVTSSPGTVTDPVLEHGLKDRFETIHVYR</sequence>
<organism evidence="2 3">
    <name type="scientific">Ancylostoma ceylanicum</name>
    <dbReference type="NCBI Taxonomy" id="53326"/>
    <lineage>
        <taxon>Eukaryota</taxon>
        <taxon>Metazoa</taxon>
        <taxon>Ecdysozoa</taxon>
        <taxon>Nematoda</taxon>
        <taxon>Chromadorea</taxon>
        <taxon>Rhabditida</taxon>
        <taxon>Rhabditina</taxon>
        <taxon>Rhabditomorpha</taxon>
        <taxon>Strongyloidea</taxon>
        <taxon>Ancylostomatidae</taxon>
        <taxon>Ancylostomatinae</taxon>
        <taxon>Ancylostoma</taxon>
    </lineage>
</organism>
<feature type="region of interest" description="Disordered" evidence="1">
    <location>
        <begin position="12"/>
        <end position="32"/>
    </location>
</feature>
<accession>A0A016WPI5</accession>
<reference evidence="3" key="1">
    <citation type="journal article" date="2015" name="Nat. Genet.">
        <title>The genome and transcriptome of the zoonotic hookworm Ancylostoma ceylanicum identify infection-specific gene families.</title>
        <authorList>
            <person name="Schwarz E.M."/>
            <person name="Hu Y."/>
            <person name="Antoshechkin I."/>
            <person name="Miller M.M."/>
            <person name="Sternberg P.W."/>
            <person name="Aroian R.V."/>
        </authorList>
    </citation>
    <scope>NUCLEOTIDE SEQUENCE</scope>
    <source>
        <strain evidence="3">HY135</strain>
    </source>
</reference>